<sequence length="77" mass="8192">MSRGGPGISRRQTAQPSSPSKRATPILGAGRYNSAPPFPKYLPTGGWAGPNRRDVVSAARGLHPALPIVDICRSQER</sequence>
<evidence type="ECO:0000313" key="2">
    <source>
        <dbReference type="EMBL" id="OAQ63832.1"/>
    </source>
</evidence>
<dbReference type="EMBL" id="LSBH01000013">
    <property type="protein sequence ID" value="OAQ65744.1"/>
    <property type="molecule type" value="Genomic_DNA"/>
</dbReference>
<evidence type="ECO:0000313" key="4">
    <source>
        <dbReference type="Proteomes" id="UP000078340"/>
    </source>
</evidence>
<protein>
    <submittedName>
        <fullName evidence="2">Uncharacterized protein</fullName>
    </submittedName>
</protein>
<evidence type="ECO:0000313" key="3">
    <source>
        <dbReference type="EMBL" id="OAQ65744.1"/>
    </source>
</evidence>
<accession>A0A179FEB0</accession>
<proteinExistence type="predicted"/>
<dbReference type="Proteomes" id="UP000078340">
    <property type="component" value="Unassembled WGS sequence"/>
</dbReference>
<dbReference type="Proteomes" id="UP000078240">
    <property type="component" value="Unassembled WGS sequence"/>
</dbReference>
<feature type="compositionally biased region" description="Polar residues" evidence="1">
    <location>
        <begin position="10"/>
        <end position="21"/>
    </location>
</feature>
<dbReference type="EMBL" id="LSBI01000029">
    <property type="protein sequence ID" value="OAQ63832.1"/>
    <property type="molecule type" value="Genomic_DNA"/>
</dbReference>
<dbReference type="AlphaFoldDB" id="A0A179FEB0"/>
<evidence type="ECO:0000256" key="1">
    <source>
        <dbReference type="SAM" id="MobiDB-lite"/>
    </source>
</evidence>
<comment type="caution">
    <text evidence="2">The sequence shown here is derived from an EMBL/GenBank/DDBJ whole genome shotgun (WGS) entry which is preliminary data.</text>
</comment>
<gene>
    <name evidence="3" type="ORF">VFPBJ_11137</name>
    <name evidence="2" type="ORF">VFPFJ_11362</name>
</gene>
<feature type="region of interest" description="Disordered" evidence="1">
    <location>
        <begin position="1"/>
        <end position="38"/>
    </location>
</feature>
<name>A0A179FEB0_PURLI</name>
<reference evidence="2 4" key="1">
    <citation type="submission" date="2016-02" db="EMBL/GenBank/DDBJ databases">
        <title>Biosynthesis of antibiotic leucinostatins and their inhibition on Phytophthora in bio-control Purpureocillium lilacinum.</title>
        <authorList>
            <person name="Wang G."/>
            <person name="Liu Z."/>
            <person name="Lin R."/>
            <person name="Li E."/>
            <person name="Mao Z."/>
            <person name="Ling J."/>
            <person name="Yin W."/>
            <person name="Xie B."/>
        </authorList>
    </citation>
    <scope>NUCLEOTIDE SEQUENCE [LARGE SCALE GENOMIC DNA]</scope>
    <source>
        <strain evidence="3">PLBJ-1</strain>
        <strain evidence="2">PLFJ-1</strain>
    </source>
</reference>
<organism evidence="2 4">
    <name type="scientific">Purpureocillium lilacinum</name>
    <name type="common">Paecilomyces lilacinus</name>
    <dbReference type="NCBI Taxonomy" id="33203"/>
    <lineage>
        <taxon>Eukaryota</taxon>
        <taxon>Fungi</taxon>
        <taxon>Dikarya</taxon>
        <taxon>Ascomycota</taxon>
        <taxon>Pezizomycotina</taxon>
        <taxon>Sordariomycetes</taxon>
        <taxon>Hypocreomycetidae</taxon>
        <taxon>Hypocreales</taxon>
        <taxon>Ophiocordycipitaceae</taxon>
        <taxon>Purpureocillium</taxon>
    </lineage>
</organism>